<keyword evidence="3" id="KW-1185">Reference proteome</keyword>
<dbReference type="EMBL" id="AP015036">
    <property type="protein sequence ID" value="BAT81492.1"/>
    <property type="molecule type" value="Genomic_DNA"/>
</dbReference>
<sequence>FSPSRFGSRRGFCSEKGRAGERLQIFLHEFAFLDILFESFPLGDKLSLDISTSRSSSIQSPGFRKGKRGF</sequence>
<evidence type="ECO:0000313" key="3">
    <source>
        <dbReference type="Proteomes" id="UP000291084"/>
    </source>
</evidence>
<dbReference type="Proteomes" id="UP000291084">
    <property type="component" value="Chromosome 3"/>
</dbReference>
<gene>
    <name evidence="2" type="primary">Vigan.03G122300</name>
    <name evidence="2" type="ORF">VIGAN_03122300</name>
</gene>
<organism evidence="2 3">
    <name type="scientific">Vigna angularis var. angularis</name>
    <dbReference type="NCBI Taxonomy" id="157739"/>
    <lineage>
        <taxon>Eukaryota</taxon>
        <taxon>Viridiplantae</taxon>
        <taxon>Streptophyta</taxon>
        <taxon>Embryophyta</taxon>
        <taxon>Tracheophyta</taxon>
        <taxon>Spermatophyta</taxon>
        <taxon>Magnoliopsida</taxon>
        <taxon>eudicotyledons</taxon>
        <taxon>Gunneridae</taxon>
        <taxon>Pentapetalae</taxon>
        <taxon>rosids</taxon>
        <taxon>fabids</taxon>
        <taxon>Fabales</taxon>
        <taxon>Fabaceae</taxon>
        <taxon>Papilionoideae</taxon>
        <taxon>50 kb inversion clade</taxon>
        <taxon>NPAAA clade</taxon>
        <taxon>indigoferoid/millettioid clade</taxon>
        <taxon>Phaseoleae</taxon>
        <taxon>Vigna</taxon>
    </lineage>
</organism>
<evidence type="ECO:0000313" key="2">
    <source>
        <dbReference type="EMBL" id="BAT81492.1"/>
    </source>
</evidence>
<evidence type="ECO:0000256" key="1">
    <source>
        <dbReference type="SAM" id="MobiDB-lite"/>
    </source>
</evidence>
<name>A0A0S3RLS4_PHAAN</name>
<dbReference type="AlphaFoldDB" id="A0A0S3RLS4"/>
<feature type="region of interest" description="Disordered" evidence="1">
    <location>
        <begin position="51"/>
        <end position="70"/>
    </location>
</feature>
<proteinExistence type="predicted"/>
<protein>
    <submittedName>
        <fullName evidence="2">Uncharacterized protein</fullName>
    </submittedName>
</protein>
<feature type="non-terminal residue" evidence="2">
    <location>
        <position position="1"/>
    </location>
</feature>
<reference evidence="2 3" key="1">
    <citation type="journal article" date="2015" name="Sci. Rep.">
        <title>The power of single molecule real-time sequencing technology in the de novo assembly of a eukaryotic genome.</title>
        <authorList>
            <person name="Sakai H."/>
            <person name="Naito K."/>
            <person name="Ogiso-Tanaka E."/>
            <person name="Takahashi Y."/>
            <person name="Iseki K."/>
            <person name="Muto C."/>
            <person name="Satou K."/>
            <person name="Teruya K."/>
            <person name="Shiroma A."/>
            <person name="Shimoji M."/>
            <person name="Hirano T."/>
            <person name="Itoh T."/>
            <person name="Kaga A."/>
            <person name="Tomooka N."/>
        </authorList>
    </citation>
    <scope>NUCLEOTIDE SEQUENCE [LARGE SCALE GENOMIC DNA]</scope>
    <source>
        <strain evidence="3">cv. Shumari</strain>
    </source>
</reference>
<feature type="compositionally biased region" description="Low complexity" evidence="1">
    <location>
        <begin position="51"/>
        <end position="60"/>
    </location>
</feature>
<accession>A0A0S3RLS4</accession>